<dbReference type="eggNOG" id="ENOG5030QBE">
    <property type="taxonomic scope" value="Bacteria"/>
</dbReference>
<feature type="compositionally biased region" description="Basic and acidic residues" evidence="1">
    <location>
        <begin position="19"/>
        <end position="29"/>
    </location>
</feature>
<dbReference type="SUPFAM" id="SSF47336">
    <property type="entry name" value="ACP-like"/>
    <property type="match status" value="1"/>
</dbReference>
<dbReference type="EMBL" id="AQHZ01000024">
    <property type="protein sequence ID" value="ENO17635.1"/>
    <property type="molecule type" value="Genomic_DNA"/>
</dbReference>
<dbReference type="EC" id="2.3.3.13" evidence="3"/>
<accession>N6W532</accession>
<dbReference type="RefSeq" id="WP_005964036.1">
    <property type="nucleotide sequence ID" value="NZ_CP040505.1"/>
</dbReference>
<dbReference type="STRING" id="888050.HMPREF9004_1545"/>
<dbReference type="GO" id="GO:0003852">
    <property type="term" value="F:2-isopropylmalate synthase activity"/>
    <property type="evidence" value="ECO:0007669"/>
    <property type="project" value="UniProtKB-EC"/>
</dbReference>
<keyword evidence="3" id="KW-0012">Acyltransferase</keyword>
<dbReference type="InterPro" id="IPR009081">
    <property type="entry name" value="PP-bd_ACP"/>
</dbReference>
<dbReference type="OrthoDB" id="3254577at2"/>
<dbReference type="AlphaFoldDB" id="N6W532"/>
<evidence type="ECO:0000256" key="1">
    <source>
        <dbReference type="SAM" id="MobiDB-lite"/>
    </source>
</evidence>
<sequence length="105" mass="11659">MGSIAELLGYSLTSEEPEDTHTRAQEDSDRIRETAMAAVLDETPLEPEAARANLRLVEDLDLDDLVLYAIIARIEHELHIQIPDASIGEWTTMEDLLTGVEAATR</sequence>
<gene>
    <name evidence="3" type="primary">leuA2</name>
    <name evidence="3" type="ORF">HMPREF9004_1545</name>
</gene>
<dbReference type="Proteomes" id="UP000013015">
    <property type="component" value="Unassembled WGS sequence"/>
</dbReference>
<organism evidence="3 4">
    <name type="scientific">Schaalia cardiffensis F0333</name>
    <dbReference type="NCBI Taxonomy" id="888050"/>
    <lineage>
        <taxon>Bacteria</taxon>
        <taxon>Bacillati</taxon>
        <taxon>Actinomycetota</taxon>
        <taxon>Actinomycetes</taxon>
        <taxon>Actinomycetales</taxon>
        <taxon>Actinomycetaceae</taxon>
        <taxon>Schaalia</taxon>
    </lineage>
</organism>
<name>N6W532_9ACTO</name>
<feature type="domain" description="Carrier" evidence="2">
    <location>
        <begin position="26"/>
        <end position="104"/>
    </location>
</feature>
<evidence type="ECO:0000313" key="3">
    <source>
        <dbReference type="EMBL" id="ENO17635.1"/>
    </source>
</evidence>
<dbReference type="Gene3D" id="1.10.1200.10">
    <property type="entry name" value="ACP-like"/>
    <property type="match status" value="1"/>
</dbReference>
<keyword evidence="4" id="KW-1185">Reference proteome</keyword>
<reference evidence="3 4" key="1">
    <citation type="submission" date="2013-03" db="EMBL/GenBank/DDBJ databases">
        <title>Reference genome for the Human Microbiome Project.</title>
        <authorList>
            <person name="Aqrawi P."/>
            <person name="Ayvaz T."/>
            <person name="Bess C."/>
            <person name="Blankenburg K."/>
            <person name="Coyle M."/>
            <person name="Deng J."/>
            <person name="Forbes L."/>
            <person name="Fowler G."/>
            <person name="Francisco L."/>
            <person name="Fu Q."/>
            <person name="Gibbs R."/>
            <person name="Gross S."/>
            <person name="Gubbala S."/>
            <person name="Hale W."/>
            <person name="Hemphill L."/>
            <person name="Highlander S."/>
            <person name="Hirani K."/>
            <person name="Jackson L."/>
            <person name="Jakkamsetti A."/>
            <person name="Javaid M."/>
            <person name="Jayaseelan J.C."/>
            <person name="Jiang H."/>
            <person name="Joshi V."/>
            <person name="Korchina V."/>
            <person name="Kovar C."/>
            <person name="Lara F."/>
            <person name="Lee S."/>
            <person name="Liu Y."/>
            <person name="Mata R."/>
            <person name="Mathew T."/>
            <person name="Munidasa M."/>
            <person name="Muzny D."/>
            <person name="Nazareth L."/>
            <person name="Ngo R."/>
            <person name="Nguyen L."/>
            <person name="Nguyen N."/>
            <person name="Okwuonu G."/>
            <person name="Ongeri F."/>
            <person name="Palculict T."/>
            <person name="Patil S."/>
            <person name="Petrosino J."/>
            <person name="Pham C."/>
            <person name="Pham P."/>
            <person name="Pu L.-L."/>
            <person name="Qin X."/>
            <person name="Qu J."/>
            <person name="Reid J."/>
            <person name="Ross M."/>
            <person name="Ruth R."/>
            <person name="Saada N."/>
            <person name="San Lucas F."/>
            <person name="Santibanez J."/>
            <person name="Shang Y."/>
            <person name="Simmons D."/>
            <person name="Song X.-Z."/>
            <person name="Tang L.-Y."/>
            <person name="Thornton R."/>
            <person name="Warren J."/>
            <person name="Weissenberger G."/>
            <person name="Wilczek-Boney K."/>
            <person name="Worley K."/>
            <person name="Youmans B."/>
            <person name="Zhang J."/>
            <person name="Zhang L."/>
            <person name="Zhao Z."/>
            <person name="Zhou C."/>
            <person name="Zhu D."/>
            <person name="Zhu Y."/>
        </authorList>
    </citation>
    <scope>NUCLEOTIDE SEQUENCE [LARGE SCALE GENOMIC DNA]</scope>
    <source>
        <strain evidence="3 4">F0333</strain>
    </source>
</reference>
<comment type="caution">
    <text evidence="3">The sequence shown here is derived from an EMBL/GenBank/DDBJ whole genome shotgun (WGS) entry which is preliminary data.</text>
</comment>
<dbReference type="HOGENOM" id="CLU_166585_0_0_11"/>
<feature type="region of interest" description="Disordered" evidence="1">
    <location>
        <begin position="9"/>
        <end position="29"/>
    </location>
</feature>
<proteinExistence type="predicted"/>
<evidence type="ECO:0000313" key="4">
    <source>
        <dbReference type="Proteomes" id="UP000013015"/>
    </source>
</evidence>
<protein>
    <submittedName>
        <fullName evidence="3">2-isopropylmalate synthase</fullName>
        <ecNumber evidence="3">2.3.3.13</ecNumber>
    </submittedName>
</protein>
<dbReference type="InterPro" id="IPR036736">
    <property type="entry name" value="ACP-like_sf"/>
</dbReference>
<dbReference type="Pfam" id="PF00550">
    <property type="entry name" value="PP-binding"/>
    <property type="match status" value="1"/>
</dbReference>
<dbReference type="PROSITE" id="PS50075">
    <property type="entry name" value="CARRIER"/>
    <property type="match status" value="1"/>
</dbReference>
<keyword evidence="3" id="KW-0808">Transferase</keyword>
<evidence type="ECO:0000259" key="2">
    <source>
        <dbReference type="PROSITE" id="PS50075"/>
    </source>
</evidence>
<dbReference type="PATRIC" id="fig|888050.3.peg.1480"/>